<dbReference type="Proteomes" id="UP000199448">
    <property type="component" value="Unassembled WGS sequence"/>
</dbReference>
<feature type="transmembrane region" description="Helical" evidence="1">
    <location>
        <begin position="66"/>
        <end position="88"/>
    </location>
</feature>
<dbReference type="EMBL" id="FNUG01000001">
    <property type="protein sequence ID" value="SEE55048.1"/>
    <property type="molecule type" value="Genomic_DNA"/>
</dbReference>
<keyword evidence="3" id="KW-1185">Reference proteome</keyword>
<evidence type="ECO:0000256" key="1">
    <source>
        <dbReference type="SAM" id="Phobius"/>
    </source>
</evidence>
<evidence type="ECO:0008006" key="4">
    <source>
        <dbReference type="Google" id="ProtNLM"/>
    </source>
</evidence>
<proteinExistence type="predicted"/>
<protein>
    <recommendedName>
        <fullName evidence="4">DUF4260 family protein</fullName>
    </recommendedName>
</protein>
<dbReference type="AlphaFoldDB" id="A0A1H5JTP9"/>
<keyword evidence="1" id="KW-0472">Membrane</keyword>
<feature type="transmembrane region" description="Helical" evidence="1">
    <location>
        <begin position="12"/>
        <end position="37"/>
    </location>
</feature>
<evidence type="ECO:0000313" key="3">
    <source>
        <dbReference type="Proteomes" id="UP000199448"/>
    </source>
</evidence>
<keyword evidence="1" id="KW-0812">Transmembrane</keyword>
<dbReference type="STRING" id="390640.SAMN04488034_101828"/>
<keyword evidence="1" id="KW-1133">Transmembrane helix</keyword>
<reference evidence="2 3" key="1">
    <citation type="submission" date="2016-10" db="EMBL/GenBank/DDBJ databases">
        <authorList>
            <person name="de Groot N.N."/>
        </authorList>
    </citation>
    <scope>NUCLEOTIDE SEQUENCE [LARGE SCALE GENOMIC DNA]</scope>
    <source>
        <strain evidence="2 3">DSM 23553</strain>
    </source>
</reference>
<gene>
    <name evidence="2" type="ORF">SAMN04488034_101828</name>
</gene>
<sequence length="126" mass="13947">MMKTTLKLEELGMLLLGLFLFTSLEYSWWLFAALFFVPDVGMLGYLFGNKAGAIGYNVFHHKGIAILLYLSGLYLQSTGLQLAGLVLFSHASFDRLLGYGLKYENGFRFTHLGEIGAAGNKNRQAG</sequence>
<organism evidence="2 3">
    <name type="scientific">Salinimicrobium catena</name>
    <dbReference type="NCBI Taxonomy" id="390640"/>
    <lineage>
        <taxon>Bacteria</taxon>
        <taxon>Pseudomonadati</taxon>
        <taxon>Bacteroidota</taxon>
        <taxon>Flavobacteriia</taxon>
        <taxon>Flavobacteriales</taxon>
        <taxon>Flavobacteriaceae</taxon>
        <taxon>Salinimicrobium</taxon>
    </lineage>
</organism>
<dbReference type="Pfam" id="PF14079">
    <property type="entry name" value="DUF4260"/>
    <property type="match status" value="1"/>
</dbReference>
<dbReference type="InterPro" id="IPR025356">
    <property type="entry name" value="DUF4260"/>
</dbReference>
<accession>A0A1H5JTP9</accession>
<name>A0A1H5JTP9_9FLAO</name>
<evidence type="ECO:0000313" key="2">
    <source>
        <dbReference type="EMBL" id="SEE55048.1"/>
    </source>
</evidence>